<feature type="domain" description="BF1531-like N-terminal" evidence="1">
    <location>
        <begin position="34"/>
        <end position="230"/>
    </location>
</feature>
<dbReference type="InterPro" id="IPR010037">
    <property type="entry name" value="FkbH_domain"/>
</dbReference>
<gene>
    <name evidence="2" type="ORF">SAMN02910377_00985</name>
</gene>
<dbReference type="InterPro" id="IPR010033">
    <property type="entry name" value="HAD_SF_ppase_IIIC"/>
</dbReference>
<evidence type="ECO:0000259" key="1">
    <source>
        <dbReference type="Pfam" id="PF21211"/>
    </source>
</evidence>
<protein>
    <submittedName>
        <fullName evidence="2">HAD-superfamily phosphatase, subfamily IIIC/FkbH-like domain-containing protein</fullName>
    </submittedName>
</protein>
<dbReference type="InterPro" id="IPR036412">
    <property type="entry name" value="HAD-like_sf"/>
</dbReference>
<dbReference type="Proteomes" id="UP000182321">
    <property type="component" value="Unassembled WGS sequence"/>
</dbReference>
<keyword evidence="3" id="KW-1185">Reference proteome</keyword>
<dbReference type="InterPro" id="IPR023214">
    <property type="entry name" value="HAD_sf"/>
</dbReference>
<evidence type="ECO:0000313" key="3">
    <source>
        <dbReference type="Proteomes" id="UP000182321"/>
    </source>
</evidence>
<dbReference type="Gene3D" id="3.40.50.1110">
    <property type="entry name" value="SGNH hydrolase"/>
    <property type="match status" value="1"/>
</dbReference>
<name>A0A1H7HD51_9FIRM</name>
<dbReference type="SUPFAM" id="SSF56784">
    <property type="entry name" value="HAD-like"/>
    <property type="match status" value="1"/>
</dbReference>
<dbReference type="NCBIfam" id="TIGR01686">
    <property type="entry name" value="FkbH"/>
    <property type="match status" value="1"/>
</dbReference>
<dbReference type="Gene3D" id="3.40.50.1000">
    <property type="entry name" value="HAD superfamily/HAD-like"/>
    <property type="match status" value="1"/>
</dbReference>
<proteinExistence type="predicted"/>
<dbReference type="Pfam" id="PF21211">
    <property type="entry name" value="FkbH_N"/>
    <property type="match status" value="1"/>
</dbReference>
<sequence length="588" mass="67031">MDCFNYPLDTKTLRRKRAKIYRELSEKPGLIEKKVAVLGGSTTNDVVDMLSIFLLNHGIKASFYQSEYGQYWQDAMFGSQELDAMNPDIIYIHTSWRNITDFPQMDMDKSTVDDLLENQYQHFEAMWTALEEKFHCPIIQNNFDRPNYRLMGNRDIWDYRGRSNFISRLNQRFYDYANNHTGFYINDIDYLAQDYGLSQWNDAKYWHMYKCAMNMDAIPYVAQSVASIIKSIYGRNKKVLALDLDNTLWGGIVGDDGVEGIAIGPEVPAGQVYAEFQSYCKNLKDIGVVLAIDSKNDEANAIAGLNHPDGILRPDDFVSIKANWDPKDLNLSQMADELTLGVDSFVFADDNPAEREIVHSQLGVETPAMDGAENYIKVLDHGGYFEVTNFSGEDMKKTQMYHAKAEAKKAQAAFADYGQYLDSLDMTAYITGFEPIMIQRVAQLTNKSNQFNLTTLRCSEDDIRQMQEGGKHICMAGKLVDKFADNGIVTVVAGEIEGSIVDIKLWLMSCRVLKRGMEDLMMNEFVSRCKDKNIEKIVAHYYPTAKNSMVKEFYGDYGFTLESEDEAGNRTYTINVADYEQKPVHINL</sequence>
<dbReference type="NCBIfam" id="TIGR01681">
    <property type="entry name" value="HAD-SF-IIIC"/>
    <property type="match status" value="1"/>
</dbReference>
<dbReference type="RefSeq" id="WP_074789851.1">
    <property type="nucleotide sequence ID" value="NZ_FNZX01000005.1"/>
</dbReference>
<dbReference type="InterPro" id="IPR036514">
    <property type="entry name" value="SGNH_hydro_sf"/>
</dbReference>
<dbReference type="InterPro" id="IPR049369">
    <property type="entry name" value="BF1531-like_N"/>
</dbReference>
<reference evidence="3" key="1">
    <citation type="submission" date="2016-10" db="EMBL/GenBank/DDBJ databases">
        <authorList>
            <person name="Varghese N."/>
        </authorList>
    </citation>
    <scope>NUCLEOTIDE SEQUENCE [LARGE SCALE GENOMIC DNA]</scope>
    <source>
        <strain evidence="3">ACV-9</strain>
    </source>
</reference>
<evidence type="ECO:0000313" key="2">
    <source>
        <dbReference type="EMBL" id="SEK47312.1"/>
    </source>
</evidence>
<dbReference type="EMBL" id="FNZX01000005">
    <property type="protein sequence ID" value="SEK47312.1"/>
    <property type="molecule type" value="Genomic_DNA"/>
</dbReference>
<organism evidence="2 3">
    <name type="scientific">Pseudobutyrivibrio ruminis</name>
    <dbReference type="NCBI Taxonomy" id="46206"/>
    <lineage>
        <taxon>Bacteria</taxon>
        <taxon>Bacillati</taxon>
        <taxon>Bacillota</taxon>
        <taxon>Clostridia</taxon>
        <taxon>Lachnospirales</taxon>
        <taxon>Lachnospiraceae</taxon>
        <taxon>Pseudobutyrivibrio</taxon>
    </lineage>
</organism>
<dbReference type="AlphaFoldDB" id="A0A1H7HD51"/>
<accession>A0A1H7HD51</accession>